<evidence type="ECO:0008006" key="6">
    <source>
        <dbReference type="Google" id="ProtNLM"/>
    </source>
</evidence>
<dbReference type="PANTHER" id="PTHR47485:SF1">
    <property type="entry name" value="THYLAKOID LUMENAL 17.4 KDA PROTEIN, CHLOROPLASTIC"/>
    <property type="match status" value="1"/>
</dbReference>
<sequence>MEDNFQEELERLRKENEILRGEQDKAAQKKRKKQERTKKTLSWTWSMFAGASLKNNFNQWFTEFHSPENVSPNTSANLLTSLVKRFVRVRLLSVILLLFSLVPSLISLYILIKQNELIKTQNLLVEGSRRSSYSYQLTKLFDAIDNGYSKKTRNRIVSLCNALKPYRYLDEDGKSTVYYSPERTQVLLYLIDSEMSNNQLGALFDNIDFSYCDLRNTNLSGKYLAGINLSHSNLENCEMNTAILNDADLSFANLKNVQFSNGRAKNTSFREANLTGAKFTKAKDLTGADFTYADVDDTSFNLSDISKTKGLK</sequence>
<name>A0ABM9NZ20_9FLAO</name>
<dbReference type="RefSeq" id="WP_348711808.1">
    <property type="nucleotide sequence ID" value="NZ_CAXIXW010000016.1"/>
</dbReference>
<protein>
    <recommendedName>
        <fullName evidence="6">Pentapeptide repeat protein</fullName>
    </recommendedName>
</protein>
<evidence type="ECO:0000256" key="3">
    <source>
        <dbReference type="SAM" id="Phobius"/>
    </source>
</evidence>
<dbReference type="Pfam" id="PF00805">
    <property type="entry name" value="Pentapeptide"/>
    <property type="match status" value="1"/>
</dbReference>
<comment type="caution">
    <text evidence="4">The sequence shown here is derived from an EMBL/GenBank/DDBJ whole genome shotgun (WGS) entry which is preliminary data.</text>
</comment>
<feature type="transmembrane region" description="Helical" evidence="3">
    <location>
        <begin position="91"/>
        <end position="112"/>
    </location>
</feature>
<feature type="coiled-coil region" evidence="2">
    <location>
        <begin position="2"/>
        <end position="29"/>
    </location>
</feature>
<dbReference type="Gene3D" id="2.160.20.80">
    <property type="entry name" value="E3 ubiquitin-protein ligase SopA"/>
    <property type="match status" value="1"/>
</dbReference>
<keyword evidence="2" id="KW-0175">Coiled coil</keyword>
<dbReference type="PANTHER" id="PTHR47485">
    <property type="entry name" value="THYLAKOID LUMENAL 17.4 KDA PROTEIN, CHLOROPLASTIC"/>
    <property type="match status" value="1"/>
</dbReference>
<gene>
    <name evidence="4" type="ORF">T190607A01A_20347</name>
</gene>
<keyword evidence="5" id="KW-1185">Reference proteome</keyword>
<evidence type="ECO:0000256" key="2">
    <source>
        <dbReference type="SAM" id="Coils"/>
    </source>
</evidence>
<reference evidence="4 5" key="1">
    <citation type="submission" date="2024-05" db="EMBL/GenBank/DDBJ databases">
        <authorList>
            <person name="Duchaud E."/>
        </authorList>
    </citation>
    <scope>NUCLEOTIDE SEQUENCE [LARGE SCALE GENOMIC DNA]</scope>
    <source>
        <strain evidence="4">Ena-SAMPLE-TAB-13-05-2024-13:56:06:370-140302</strain>
    </source>
</reference>
<dbReference type="InterPro" id="IPR001646">
    <property type="entry name" value="5peptide_repeat"/>
</dbReference>
<organism evidence="4 5">
    <name type="scientific">Tenacibaculum platacis</name>
    <dbReference type="NCBI Taxonomy" id="3137852"/>
    <lineage>
        <taxon>Bacteria</taxon>
        <taxon>Pseudomonadati</taxon>
        <taxon>Bacteroidota</taxon>
        <taxon>Flavobacteriia</taxon>
        <taxon>Flavobacteriales</taxon>
        <taxon>Flavobacteriaceae</taxon>
        <taxon>Tenacibaculum</taxon>
    </lineage>
</organism>
<proteinExistence type="predicted"/>
<evidence type="ECO:0000256" key="1">
    <source>
        <dbReference type="ARBA" id="ARBA00022737"/>
    </source>
</evidence>
<accession>A0ABM9NZ20</accession>
<evidence type="ECO:0000313" key="5">
    <source>
        <dbReference type="Proteomes" id="UP001497416"/>
    </source>
</evidence>
<dbReference type="Proteomes" id="UP001497416">
    <property type="component" value="Unassembled WGS sequence"/>
</dbReference>
<keyword evidence="3" id="KW-0472">Membrane</keyword>
<dbReference type="SUPFAM" id="SSF141571">
    <property type="entry name" value="Pentapeptide repeat-like"/>
    <property type="match status" value="1"/>
</dbReference>
<evidence type="ECO:0000313" key="4">
    <source>
        <dbReference type="EMBL" id="CAL2084690.1"/>
    </source>
</evidence>
<keyword evidence="1" id="KW-0677">Repeat</keyword>
<dbReference type="EMBL" id="CAXIXY010000004">
    <property type="protein sequence ID" value="CAL2084690.1"/>
    <property type="molecule type" value="Genomic_DNA"/>
</dbReference>
<keyword evidence="3" id="KW-0812">Transmembrane</keyword>
<keyword evidence="3" id="KW-1133">Transmembrane helix</keyword>